<dbReference type="Proteomes" id="UP000001876">
    <property type="component" value="Unassembled WGS sequence"/>
</dbReference>
<protein>
    <submittedName>
        <fullName evidence="3">Predicted protein</fullName>
    </submittedName>
</protein>
<dbReference type="SUPFAM" id="SSF54211">
    <property type="entry name" value="Ribosomal protein S5 domain 2-like"/>
    <property type="match status" value="1"/>
</dbReference>
<organism evidence="4">
    <name type="scientific">Micromonas pusilla (strain CCMP1545)</name>
    <name type="common">Picoplanktonic green alga</name>
    <dbReference type="NCBI Taxonomy" id="564608"/>
    <lineage>
        <taxon>Eukaryota</taxon>
        <taxon>Viridiplantae</taxon>
        <taxon>Chlorophyta</taxon>
        <taxon>Mamiellophyceae</taxon>
        <taxon>Mamiellales</taxon>
        <taxon>Mamiellaceae</taxon>
        <taxon>Micromonas</taxon>
    </lineage>
</organism>
<feature type="non-terminal residue" evidence="3">
    <location>
        <position position="152"/>
    </location>
</feature>
<dbReference type="InterPro" id="IPR036956">
    <property type="entry name" value="Impact_N_sf"/>
</dbReference>
<accession>C1MXR0</accession>
<evidence type="ECO:0000256" key="1">
    <source>
        <dbReference type="ARBA" id="ARBA00007665"/>
    </source>
</evidence>
<dbReference type="GO" id="GO:0006446">
    <property type="term" value="P:regulation of translational initiation"/>
    <property type="evidence" value="ECO:0007669"/>
    <property type="project" value="TreeGrafter"/>
</dbReference>
<proteinExistence type="inferred from homology"/>
<dbReference type="eggNOG" id="KOG3299">
    <property type="taxonomic scope" value="Eukaryota"/>
</dbReference>
<feature type="non-terminal residue" evidence="3">
    <location>
        <position position="1"/>
    </location>
</feature>
<dbReference type="GO" id="GO:0005737">
    <property type="term" value="C:cytoplasm"/>
    <property type="evidence" value="ECO:0007669"/>
    <property type="project" value="TreeGrafter"/>
</dbReference>
<feature type="domain" description="Impact N-terminal" evidence="2">
    <location>
        <begin position="21"/>
        <end position="121"/>
    </location>
</feature>
<dbReference type="GeneID" id="9685880"/>
<dbReference type="Pfam" id="PF01205">
    <property type="entry name" value="Impact_N"/>
    <property type="match status" value="1"/>
</dbReference>
<dbReference type="InterPro" id="IPR023582">
    <property type="entry name" value="Impact"/>
</dbReference>
<name>C1MXR0_MICPC</name>
<dbReference type="PANTHER" id="PTHR16301:SF20">
    <property type="entry name" value="IMPACT FAMILY MEMBER YIGZ"/>
    <property type="match status" value="1"/>
</dbReference>
<dbReference type="Gene3D" id="3.30.230.30">
    <property type="entry name" value="Impact, N-terminal domain"/>
    <property type="match status" value="1"/>
</dbReference>
<dbReference type="OrthoDB" id="498744at2759"/>
<dbReference type="InterPro" id="IPR020568">
    <property type="entry name" value="Ribosomal_Su5_D2-typ_SF"/>
</dbReference>
<reference evidence="3 4" key="1">
    <citation type="journal article" date="2009" name="Science">
        <title>Green evolution and dynamic adaptations revealed by genomes of the marine picoeukaryotes Micromonas.</title>
        <authorList>
            <person name="Worden A.Z."/>
            <person name="Lee J.H."/>
            <person name="Mock T."/>
            <person name="Rouze P."/>
            <person name="Simmons M.P."/>
            <person name="Aerts A.L."/>
            <person name="Allen A.E."/>
            <person name="Cuvelier M.L."/>
            <person name="Derelle E."/>
            <person name="Everett M.V."/>
            <person name="Foulon E."/>
            <person name="Grimwood J."/>
            <person name="Gundlach H."/>
            <person name="Henrissat B."/>
            <person name="Napoli C."/>
            <person name="McDonald S.M."/>
            <person name="Parker M.S."/>
            <person name="Rombauts S."/>
            <person name="Salamov A."/>
            <person name="Von Dassow P."/>
            <person name="Badger J.H."/>
            <person name="Coutinho P.M."/>
            <person name="Demir E."/>
            <person name="Dubchak I."/>
            <person name="Gentemann C."/>
            <person name="Eikrem W."/>
            <person name="Gready J.E."/>
            <person name="John U."/>
            <person name="Lanier W."/>
            <person name="Lindquist E.A."/>
            <person name="Lucas S."/>
            <person name="Mayer K.F."/>
            <person name="Moreau H."/>
            <person name="Not F."/>
            <person name="Otillar R."/>
            <person name="Panaud O."/>
            <person name="Pangilinan J."/>
            <person name="Paulsen I."/>
            <person name="Piegu B."/>
            <person name="Poliakov A."/>
            <person name="Robbens S."/>
            <person name="Schmutz J."/>
            <person name="Toulza E."/>
            <person name="Wyss T."/>
            <person name="Zelensky A."/>
            <person name="Zhou K."/>
            <person name="Armbrust E.V."/>
            <person name="Bhattacharya D."/>
            <person name="Goodenough U.W."/>
            <person name="Van de Peer Y."/>
            <person name="Grigoriev I.V."/>
        </authorList>
    </citation>
    <scope>NUCLEOTIDE SEQUENCE [LARGE SCALE GENOMIC DNA]</scope>
    <source>
        <strain evidence="3 4">CCMP1545</strain>
    </source>
</reference>
<evidence type="ECO:0000313" key="4">
    <source>
        <dbReference type="Proteomes" id="UP000001876"/>
    </source>
</evidence>
<dbReference type="STRING" id="564608.C1MXR0"/>
<comment type="similarity">
    <text evidence="1">Belongs to the IMPACT family.</text>
</comment>
<dbReference type="PANTHER" id="PTHR16301">
    <property type="entry name" value="IMPACT-RELATED"/>
    <property type="match status" value="1"/>
</dbReference>
<dbReference type="RefSeq" id="XP_003060734.1">
    <property type="nucleotide sequence ID" value="XM_003060688.1"/>
</dbReference>
<dbReference type="KEGG" id="mpp:MICPUCDRAFT_7897"/>
<dbReference type="EMBL" id="GG663742">
    <property type="protein sequence ID" value="EEH55503.1"/>
    <property type="molecule type" value="Genomic_DNA"/>
</dbReference>
<dbReference type="InterPro" id="IPR001498">
    <property type="entry name" value="Impact_N"/>
</dbReference>
<sequence length="152" mass="15433">AAGDGATLRLLERVVAETEVKKSKFVAIAAPVDSPSRAMAFVESNGDPKASHNCFAYKIGQSTRSSDDGEPGGTAGLPMLSAIEGSGFDNVAVLVTRYYGGTQLGAGGLVRAYGGAAAKALEGAPSKVTYPVVDALIDSPAFDDLGGIYSSM</sequence>
<evidence type="ECO:0000313" key="3">
    <source>
        <dbReference type="EMBL" id="EEH55503.1"/>
    </source>
</evidence>
<gene>
    <name evidence="3" type="ORF">MICPUCDRAFT_7897</name>
</gene>
<evidence type="ECO:0000259" key="2">
    <source>
        <dbReference type="Pfam" id="PF01205"/>
    </source>
</evidence>
<keyword evidence="4" id="KW-1185">Reference proteome</keyword>
<dbReference type="AlphaFoldDB" id="C1MXR0"/>